<dbReference type="GO" id="GO:0043235">
    <property type="term" value="C:receptor complex"/>
    <property type="evidence" value="ECO:0007669"/>
    <property type="project" value="TreeGrafter"/>
</dbReference>
<comment type="subcellular location">
    <subcellularLocation>
        <location evidence="1">Membrane</location>
        <topology evidence="1">Single-pass type I membrane protein</topology>
    </subcellularLocation>
</comment>
<dbReference type="PANTHER" id="PTHR23255:SF72">
    <property type="entry name" value="RECEPTOR PROTEIN SERINE_THREONINE KINASE"/>
    <property type="match status" value="1"/>
</dbReference>
<keyword evidence="9" id="KW-0418">Kinase</keyword>
<evidence type="ECO:0000256" key="4">
    <source>
        <dbReference type="ARBA" id="ARBA00022527"/>
    </source>
</evidence>
<dbReference type="GO" id="GO:0004675">
    <property type="term" value="F:transmembrane receptor protein serine/threonine kinase activity"/>
    <property type="evidence" value="ECO:0007669"/>
    <property type="project" value="UniProtKB-EC"/>
</dbReference>
<dbReference type="EMBL" id="UZAL01028968">
    <property type="protein sequence ID" value="VDP44962.1"/>
    <property type="molecule type" value="Genomic_DNA"/>
</dbReference>
<keyword evidence="12" id="KW-0472">Membrane</keyword>
<evidence type="ECO:0000256" key="1">
    <source>
        <dbReference type="ARBA" id="ARBA00004479"/>
    </source>
</evidence>
<keyword evidence="11" id="KW-1133">Transmembrane helix</keyword>
<name>A0A183P2B2_9TREM</name>
<organism evidence="14 15">
    <name type="scientific">Schistosoma mattheei</name>
    <dbReference type="NCBI Taxonomy" id="31246"/>
    <lineage>
        <taxon>Eukaryota</taxon>
        <taxon>Metazoa</taxon>
        <taxon>Spiralia</taxon>
        <taxon>Lophotrochozoa</taxon>
        <taxon>Platyhelminthes</taxon>
        <taxon>Trematoda</taxon>
        <taxon>Digenea</taxon>
        <taxon>Strigeidida</taxon>
        <taxon>Schistosomatoidea</taxon>
        <taxon>Schistosomatidae</taxon>
        <taxon>Schistosoma</taxon>
    </lineage>
</organism>
<accession>A0A183P2B2</accession>
<evidence type="ECO:0000313" key="15">
    <source>
        <dbReference type="Proteomes" id="UP000269396"/>
    </source>
</evidence>
<evidence type="ECO:0000256" key="10">
    <source>
        <dbReference type="ARBA" id="ARBA00022840"/>
    </source>
</evidence>
<dbReference type="InterPro" id="IPR008271">
    <property type="entry name" value="Ser/Thr_kinase_AS"/>
</dbReference>
<evidence type="ECO:0000256" key="6">
    <source>
        <dbReference type="ARBA" id="ARBA00022692"/>
    </source>
</evidence>
<dbReference type="AlphaFoldDB" id="A0A183P2B2"/>
<dbReference type="Proteomes" id="UP000269396">
    <property type="component" value="Unassembled WGS sequence"/>
</dbReference>
<keyword evidence="13" id="KW-0675">Receptor</keyword>
<keyword evidence="15" id="KW-1185">Reference proteome</keyword>
<evidence type="ECO:0000256" key="13">
    <source>
        <dbReference type="ARBA" id="ARBA00023170"/>
    </source>
</evidence>
<dbReference type="Gene3D" id="1.10.510.10">
    <property type="entry name" value="Transferase(Phosphotransferase) domain 1"/>
    <property type="match status" value="2"/>
</dbReference>
<reference evidence="14 15" key="1">
    <citation type="submission" date="2018-11" db="EMBL/GenBank/DDBJ databases">
        <authorList>
            <consortium name="Pathogen Informatics"/>
        </authorList>
    </citation>
    <scope>NUCLEOTIDE SEQUENCE [LARGE SCALE GENOMIC DNA]</scope>
    <source>
        <strain>Denwood</strain>
        <strain evidence="15">Zambia</strain>
    </source>
</reference>
<dbReference type="SUPFAM" id="SSF56112">
    <property type="entry name" value="Protein kinase-like (PK-like)"/>
    <property type="match status" value="1"/>
</dbReference>
<comment type="similarity">
    <text evidence="2">Belongs to the protein kinase superfamily. TKL Ser/Thr protein kinase family. TGFB receptor subfamily.</text>
</comment>
<dbReference type="InterPro" id="IPR000719">
    <property type="entry name" value="Prot_kinase_dom"/>
</dbReference>
<evidence type="ECO:0000256" key="11">
    <source>
        <dbReference type="ARBA" id="ARBA00022989"/>
    </source>
</evidence>
<evidence type="ECO:0000256" key="8">
    <source>
        <dbReference type="ARBA" id="ARBA00022741"/>
    </source>
</evidence>
<evidence type="ECO:0000256" key="5">
    <source>
        <dbReference type="ARBA" id="ARBA00022679"/>
    </source>
</evidence>
<evidence type="ECO:0000256" key="7">
    <source>
        <dbReference type="ARBA" id="ARBA00022729"/>
    </source>
</evidence>
<keyword evidence="5" id="KW-0808">Transferase</keyword>
<evidence type="ECO:0000256" key="3">
    <source>
        <dbReference type="ARBA" id="ARBA00012401"/>
    </source>
</evidence>
<dbReference type="EC" id="2.7.11.30" evidence="3"/>
<keyword evidence="4" id="KW-0723">Serine/threonine-protein kinase</keyword>
<gene>
    <name evidence="14" type="ORF">SMTD_LOCUS8498</name>
</gene>
<dbReference type="PROSITE" id="PS00108">
    <property type="entry name" value="PROTEIN_KINASE_ST"/>
    <property type="match status" value="1"/>
</dbReference>
<evidence type="ECO:0000256" key="12">
    <source>
        <dbReference type="ARBA" id="ARBA00023136"/>
    </source>
</evidence>
<keyword evidence="6" id="KW-0812">Transmembrane</keyword>
<evidence type="ECO:0000256" key="9">
    <source>
        <dbReference type="ARBA" id="ARBA00022777"/>
    </source>
</evidence>
<keyword evidence="7" id="KW-0732">Signal</keyword>
<dbReference type="GO" id="GO:0005524">
    <property type="term" value="F:ATP binding"/>
    <property type="evidence" value="ECO:0007669"/>
    <property type="project" value="UniProtKB-KW"/>
</dbReference>
<dbReference type="GO" id="GO:0005886">
    <property type="term" value="C:plasma membrane"/>
    <property type="evidence" value="ECO:0007669"/>
    <property type="project" value="TreeGrafter"/>
</dbReference>
<protein>
    <recommendedName>
        <fullName evidence="3">receptor protein serine/threonine kinase</fullName>
        <ecNumber evidence="3">2.7.11.30</ecNumber>
    </recommendedName>
</protein>
<dbReference type="InterPro" id="IPR011009">
    <property type="entry name" value="Kinase-like_dom_sf"/>
</dbReference>
<dbReference type="STRING" id="31246.A0A183P2B2"/>
<dbReference type="SMART" id="SM00220">
    <property type="entry name" value="S_TKc"/>
    <property type="match status" value="1"/>
</dbReference>
<dbReference type="Pfam" id="PF00069">
    <property type="entry name" value="Pkinase"/>
    <property type="match status" value="1"/>
</dbReference>
<keyword evidence="10" id="KW-0067">ATP-binding</keyword>
<evidence type="ECO:0000256" key="2">
    <source>
        <dbReference type="ARBA" id="ARBA00009605"/>
    </source>
</evidence>
<sequence>MNLTTHIVLIVGHGQNWGVCHVLHKSKDDLLETCCCYDHMCNNETLTIVPVSEDLVPGDHHKSGLDHFGLRVRDNDLNVVVAPQDFPNSGVISPQRSDSYEDPSDNRLQIDALRIFVICGILLSTVCTVILLVFCLSPRYKKVRMKFFLACNHPSPSSQYFQNSLDSRVHGALSIVDCFHCPKSSSFKSSFASGCVVTYPVKKSEISRHSISNGDHLHQAGSCIESLGSGFVFCDMSETESNVKELANLQLVAKLCHKEKLIGRGRFAEVWLANVPFSLFTHQLKITQDLLNYKNHNNENGSSRKFHQSSTNGSILGHNSNMNSSWHLLCCQQDSRSTSIPNTMLKCLNPNTSFTFVDTHPETTLDYLYSEKSETSVSSKKETKDRTDDKENIHHAETSTSPLLLSTRTVSSIDVKNSLINNFSTNDESPMPVAVKTFTANEYDAWKTELGIFKAIHSINKRLPAIVQLCRSTITEYRLVMEFASGGSLRQLLSQGVWLSFTKILKISDDIVQGLGFLHSDLVNRQQSNGHQIIYGKYPVAHRDLKPENILIRYDGTVCLSDFGQSVCLAENSPNSPTSNNSCGTSVQDVLTTTYSVSSALESMPKAGTLRYQAPEIIDGAISFTGWALLRTDIYSLGLVLWELLTAALLPADHENASEGDYETHNIDCKLNDSPENPSPWIGSDLCLMNSIHPEFDHLDPHNPVNVDYRAREHRKMKKRHHWLPYEKELGSLCNSSAALQQLVCLEKYRPAGHPSWFNSTLITHFYRTINECWDHDPEARLTADCILKRIRFLKSQMNKTKKSD</sequence>
<dbReference type="PANTHER" id="PTHR23255">
    <property type="entry name" value="TRANSFORMING GROWTH FACTOR-BETA RECEPTOR TYPE I AND II"/>
    <property type="match status" value="1"/>
</dbReference>
<dbReference type="PROSITE" id="PS50011">
    <property type="entry name" value="PROTEIN_KINASE_DOM"/>
    <property type="match status" value="1"/>
</dbReference>
<dbReference type="GO" id="GO:0071363">
    <property type="term" value="P:cellular response to growth factor stimulus"/>
    <property type="evidence" value="ECO:0007669"/>
    <property type="project" value="TreeGrafter"/>
</dbReference>
<proteinExistence type="inferred from homology"/>
<dbReference type="InterPro" id="IPR000333">
    <property type="entry name" value="TGFB_receptor"/>
</dbReference>
<evidence type="ECO:0000313" key="14">
    <source>
        <dbReference type="EMBL" id="VDP44962.1"/>
    </source>
</evidence>
<keyword evidence="8" id="KW-0547">Nucleotide-binding</keyword>